<dbReference type="RefSeq" id="WP_379861065.1">
    <property type="nucleotide sequence ID" value="NZ_JBHMFC010000034.1"/>
</dbReference>
<evidence type="ECO:0000313" key="1">
    <source>
        <dbReference type="EMBL" id="MFB9056860.1"/>
    </source>
</evidence>
<reference evidence="1 2" key="1">
    <citation type="submission" date="2024-09" db="EMBL/GenBank/DDBJ databases">
        <authorList>
            <person name="Sun Q."/>
            <person name="Mori K."/>
        </authorList>
    </citation>
    <scope>NUCLEOTIDE SEQUENCE [LARGE SCALE GENOMIC DNA]</scope>
    <source>
        <strain evidence="1 2">CECT 8622</strain>
    </source>
</reference>
<dbReference type="InterPro" id="IPR041408">
    <property type="entry name" value="Hcp_Tssd"/>
</dbReference>
<keyword evidence="2" id="KW-1185">Reference proteome</keyword>
<dbReference type="Pfam" id="PF17642">
    <property type="entry name" value="TssD"/>
    <property type="match status" value="1"/>
</dbReference>
<proteinExistence type="predicted"/>
<dbReference type="Proteomes" id="UP001589585">
    <property type="component" value="Unassembled WGS sequence"/>
</dbReference>
<gene>
    <name evidence="1" type="primary">tssD</name>
    <name evidence="1" type="ORF">ACFFU9_08915</name>
</gene>
<comment type="caution">
    <text evidence="1">The sequence shown here is derived from an EMBL/GenBank/DDBJ whole genome shotgun (WGS) entry which is preliminary data.</text>
</comment>
<sequence length="226" mass="26363">MAKSELHFLGRIINPTTVETNYNKLFNTYSGMPILYNGGGLLKFVFDFVENATFLERMTTIDYKRYKLGYPVDDGKIVFYNANDDVLKTWEFKDASIVYYKETFKTNDESMTAEMILSPAIQDYGYKINRSWHITPITEQTHKTPVHATEQKEKKPFRIDISAKISDIKNGVFGFDKIPSNYNHICKSDIEKLRQEYKPIARILDDEYLPPWLSIRKGQTVELELD</sequence>
<evidence type="ECO:0000313" key="2">
    <source>
        <dbReference type="Proteomes" id="UP001589585"/>
    </source>
</evidence>
<name>A0ABV5FBP3_9FLAO</name>
<organism evidence="1 2">
    <name type="scientific">Mariniflexile ostreae</name>
    <dbReference type="NCBI Taxonomy" id="1520892"/>
    <lineage>
        <taxon>Bacteria</taxon>
        <taxon>Pseudomonadati</taxon>
        <taxon>Bacteroidota</taxon>
        <taxon>Flavobacteriia</taxon>
        <taxon>Flavobacteriales</taxon>
        <taxon>Flavobacteriaceae</taxon>
        <taxon>Mariniflexile</taxon>
    </lineage>
</organism>
<dbReference type="EMBL" id="JBHMFC010000034">
    <property type="protein sequence ID" value="MFB9056860.1"/>
    <property type="molecule type" value="Genomic_DNA"/>
</dbReference>
<protein>
    <submittedName>
        <fullName evidence="1">Type VI secretion system tube protein TssD</fullName>
    </submittedName>
</protein>
<accession>A0ABV5FBP3</accession>